<evidence type="ECO:0000256" key="5">
    <source>
        <dbReference type="ARBA" id="ARBA00023242"/>
    </source>
</evidence>
<evidence type="ECO:0000256" key="4">
    <source>
        <dbReference type="ARBA" id="ARBA00023163"/>
    </source>
</evidence>
<proteinExistence type="inferred from homology"/>
<comment type="subunit">
    <text evidence="6">Component of the Mediator complex.</text>
</comment>
<protein>
    <recommendedName>
        <fullName evidence="6">Mediator of RNA polymerase II transcription subunit 10</fullName>
    </recommendedName>
    <alternativeName>
        <fullName evidence="6">Mediator complex subunit 10</fullName>
    </alternativeName>
</protein>
<keyword evidence="6" id="KW-0010">Activator</keyword>
<evidence type="ECO:0000256" key="1">
    <source>
        <dbReference type="ARBA" id="ARBA00004123"/>
    </source>
</evidence>
<dbReference type="GO" id="GO:0016592">
    <property type="term" value="C:mediator complex"/>
    <property type="evidence" value="ECO:0007669"/>
    <property type="project" value="InterPro"/>
</dbReference>
<dbReference type="GO" id="GO:0003712">
    <property type="term" value="F:transcription coregulator activity"/>
    <property type="evidence" value="ECO:0007669"/>
    <property type="project" value="InterPro"/>
</dbReference>
<reference evidence="7 8" key="1">
    <citation type="submission" date="2018-08" db="EMBL/GenBank/DDBJ databases">
        <title>Genome and evolution of the arbuscular mycorrhizal fungus Diversispora epigaea (formerly Glomus versiforme) and its bacterial endosymbionts.</title>
        <authorList>
            <person name="Sun X."/>
            <person name="Fei Z."/>
            <person name="Harrison M."/>
        </authorList>
    </citation>
    <scope>NUCLEOTIDE SEQUENCE [LARGE SCALE GENOMIC DNA]</scope>
    <source>
        <strain evidence="7 8">IT104</strain>
    </source>
</reference>
<evidence type="ECO:0000256" key="2">
    <source>
        <dbReference type="ARBA" id="ARBA00005389"/>
    </source>
</evidence>
<accession>A0A397JKP5</accession>
<dbReference type="AlphaFoldDB" id="A0A397JKP5"/>
<sequence length="263" mass="30521">MCWKLGRNQGVGVEKQISFCERLLLCTDIWCHRKKRENNDTFFSDRTHNDTVFGLGVLWRGEKSVGDTGVDANHGICRSYELLPIKENSVILITLILRVLSWNKLMGPMMMATSAEQRQQNGHSDPRAQLEQIIDNLLIKIWEIMVQLNEYDSEHKWAISHSLKDLIDYLDEVNRLQEKIKHIEVPMTVIDYIDEGRNPDIFMSEYVEEVMTENQAVNVKNDAIIDFKDLLLEQLQETLPEQTNAYKKYVQANDNDLPTTNGH</sequence>
<dbReference type="OrthoDB" id="337270at2759"/>
<dbReference type="EMBL" id="PQFF01000024">
    <property type="protein sequence ID" value="RHZ88187.1"/>
    <property type="molecule type" value="Genomic_DNA"/>
</dbReference>
<keyword evidence="4 6" id="KW-0804">Transcription</keyword>
<evidence type="ECO:0000313" key="8">
    <source>
        <dbReference type="Proteomes" id="UP000266861"/>
    </source>
</evidence>
<name>A0A397JKP5_9GLOM</name>
<evidence type="ECO:0000256" key="3">
    <source>
        <dbReference type="ARBA" id="ARBA00023015"/>
    </source>
</evidence>
<gene>
    <name evidence="6" type="primary">MED10</name>
    <name evidence="7" type="ORF">Glove_26g67</name>
</gene>
<evidence type="ECO:0000313" key="7">
    <source>
        <dbReference type="EMBL" id="RHZ88187.1"/>
    </source>
</evidence>
<dbReference type="Proteomes" id="UP000266861">
    <property type="component" value="Unassembled WGS sequence"/>
</dbReference>
<keyword evidence="5 6" id="KW-0539">Nucleus</keyword>
<dbReference type="STRING" id="1348612.A0A397JKP5"/>
<keyword evidence="8" id="KW-1185">Reference proteome</keyword>
<dbReference type="Pfam" id="PF09748">
    <property type="entry name" value="Med10"/>
    <property type="match status" value="1"/>
</dbReference>
<keyword evidence="3 6" id="KW-0805">Transcription regulation</keyword>
<evidence type="ECO:0000256" key="6">
    <source>
        <dbReference type="RuleBase" id="RU364146"/>
    </source>
</evidence>
<comment type="caution">
    <text evidence="7">The sequence shown here is derived from an EMBL/GenBank/DDBJ whole genome shotgun (WGS) entry which is preliminary data.</text>
</comment>
<dbReference type="GO" id="GO:0006357">
    <property type="term" value="P:regulation of transcription by RNA polymerase II"/>
    <property type="evidence" value="ECO:0007669"/>
    <property type="project" value="InterPro"/>
</dbReference>
<comment type="similarity">
    <text evidence="2 6">Belongs to the Mediator complex subunit 10 family.</text>
</comment>
<organism evidence="7 8">
    <name type="scientific">Diversispora epigaea</name>
    <dbReference type="NCBI Taxonomy" id="1348612"/>
    <lineage>
        <taxon>Eukaryota</taxon>
        <taxon>Fungi</taxon>
        <taxon>Fungi incertae sedis</taxon>
        <taxon>Mucoromycota</taxon>
        <taxon>Glomeromycotina</taxon>
        <taxon>Glomeromycetes</taxon>
        <taxon>Diversisporales</taxon>
        <taxon>Diversisporaceae</taxon>
        <taxon>Diversispora</taxon>
    </lineage>
</organism>
<comment type="function">
    <text evidence="6">Component of the Mediator complex, a coactivator involved in the regulated transcription of nearly all RNA polymerase II-dependent genes. Mediator functions as a bridge to convey information from gene-specific regulatory proteins to the basal RNA polymerase II transcription machinery. Mediator is recruited to promoters by direct interactions with regulatory proteins and serves as a scaffold for the assembly of a functional preinitiation complex with RNA polymerase II and the general transcription factors.</text>
</comment>
<dbReference type="InterPro" id="IPR019145">
    <property type="entry name" value="Mediator_Med10"/>
</dbReference>
<comment type="subcellular location">
    <subcellularLocation>
        <location evidence="1 6">Nucleus</location>
    </subcellularLocation>
</comment>